<dbReference type="RefSeq" id="WP_007677216.1">
    <property type="nucleotide sequence ID" value="NZ_CAKW01000109.1"/>
</dbReference>
<dbReference type="EMBL" id="CAKW01000109">
    <property type="protein sequence ID" value="CCJ73732.1"/>
    <property type="molecule type" value="Genomic_DNA"/>
</dbReference>
<protein>
    <recommendedName>
        <fullName evidence="3">Lipoprotein</fullName>
    </recommendedName>
</protein>
<sequence length="98" mass="10669">MLRKVMLLSACLALTACFGDSESREFLIDNPTGKAVAISIDDQKLTIPAQESQNIKLDAGQHTLTLENGEKVKFSVLGAWPRSGVNGLINRPVRVIFT</sequence>
<name>K8AHL7_9ENTR</name>
<reference evidence="1" key="1">
    <citation type="submission" date="2012-07" db="EMBL/GenBank/DDBJ databases">
        <authorList>
            <person name="Cummings C."/>
        </authorList>
    </citation>
    <scope>NUCLEOTIDE SEQUENCE</scope>
    <source>
        <strain evidence="1">1330</strain>
    </source>
</reference>
<dbReference type="AlphaFoldDB" id="K8AHL7"/>
<gene>
    <name evidence="1" type="ORF">BN137_3111</name>
</gene>
<evidence type="ECO:0008006" key="3">
    <source>
        <dbReference type="Google" id="ProtNLM"/>
    </source>
</evidence>
<dbReference type="Proteomes" id="UP000009340">
    <property type="component" value="Unassembled WGS sequence"/>
</dbReference>
<accession>K8AHL7</accession>
<dbReference type="PROSITE" id="PS51257">
    <property type="entry name" value="PROKAR_LIPOPROTEIN"/>
    <property type="match status" value="1"/>
</dbReference>
<evidence type="ECO:0000313" key="1">
    <source>
        <dbReference type="EMBL" id="CCJ73732.1"/>
    </source>
</evidence>
<proteinExistence type="predicted"/>
<organism evidence="1 2">
    <name type="scientific">Cronobacter condimenti 1330</name>
    <dbReference type="NCBI Taxonomy" id="1073999"/>
    <lineage>
        <taxon>Bacteria</taxon>
        <taxon>Pseudomonadati</taxon>
        <taxon>Pseudomonadota</taxon>
        <taxon>Gammaproteobacteria</taxon>
        <taxon>Enterobacterales</taxon>
        <taxon>Enterobacteriaceae</taxon>
        <taxon>Cronobacter</taxon>
    </lineage>
</organism>
<evidence type="ECO:0000313" key="2">
    <source>
        <dbReference type="Proteomes" id="UP000009340"/>
    </source>
</evidence>
<comment type="caution">
    <text evidence="1">The sequence shown here is derived from an EMBL/GenBank/DDBJ whole genome shotgun (WGS) entry which is preliminary data.</text>
</comment>